<keyword evidence="1" id="KW-0472">Membrane</keyword>
<protein>
    <submittedName>
        <fullName evidence="3">Uncharacterized protein</fullName>
    </submittedName>
</protein>
<dbReference type="AlphaFoldDB" id="A0A517N0U5"/>
<name>A0A517N0U5_9BACT</name>
<evidence type="ECO:0000256" key="1">
    <source>
        <dbReference type="SAM" id="Phobius"/>
    </source>
</evidence>
<evidence type="ECO:0000313" key="4">
    <source>
        <dbReference type="Proteomes" id="UP000319852"/>
    </source>
</evidence>
<organism evidence="3 4">
    <name type="scientific">Adhaeretor mobilis</name>
    <dbReference type="NCBI Taxonomy" id="1930276"/>
    <lineage>
        <taxon>Bacteria</taxon>
        <taxon>Pseudomonadati</taxon>
        <taxon>Planctomycetota</taxon>
        <taxon>Planctomycetia</taxon>
        <taxon>Pirellulales</taxon>
        <taxon>Lacipirellulaceae</taxon>
        <taxon>Adhaeretor</taxon>
    </lineage>
</organism>
<feature type="transmembrane region" description="Helical" evidence="1">
    <location>
        <begin position="434"/>
        <end position="455"/>
    </location>
</feature>
<keyword evidence="1" id="KW-1133">Transmembrane helix</keyword>
<evidence type="ECO:0000313" key="3">
    <source>
        <dbReference type="EMBL" id="QDT00762.1"/>
    </source>
</evidence>
<feature type="signal peptide" evidence="2">
    <location>
        <begin position="1"/>
        <end position="32"/>
    </location>
</feature>
<dbReference type="InterPro" id="IPR029062">
    <property type="entry name" value="Class_I_gatase-like"/>
</dbReference>
<dbReference type="Proteomes" id="UP000319852">
    <property type="component" value="Chromosome"/>
</dbReference>
<dbReference type="Gene3D" id="3.40.50.880">
    <property type="match status" value="1"/>
</dbReference>
<feature type="transmembrane region" description="Helical" evidence="1">
    <location>
        <begin position="401"/>
        <end position="422"/>
    </location>
</feature>
<accession>A0A517N0U5</accession>
<sequence length="766" mass="82905" precursor="true">MIAPNRHSATRLRFAFTCAVVLTGLAIPQSTAQDSNKTRITNIRLGFDGTYKVGCWTQLEVTLQGGSEKATGLVSVTMPDSDGVPVTYVSPPERMVAILPGTATKARLMVRPGQSSAGVKVSLISVEGRSLATRKFESGYESSPGVIRHGLASTNRLVVALGKPVGLGALVRTQNNEFENTATRLVRVDGLASLPLDWQGYEGVSAVVLSSADPSVYRALRANSPRVMALKRWVELGGSLVLFCGSEAEELLGPDGPLEAFAPGEFVGMVPLRDSAKIQRLASVEDSINRGRIDLRIPQFDIVTGEILASAGNSSTDLPLAVRTRVGLGEITFIGLDPDQAPLADWSGRTELLRTALDWPVVETDKQQDANAYNYSGTPDLINQLSNALGAKFEGVTPVPFGIVALLVLIYIGLIGPGDYFFVKRVLKRMELTWITFPLIVVLVSLGAYWLAYYLKGDQLRVNQVEIVDVDMSTGNARGTVWTNFFSPRAKSYQLSLQPRFGGQDVATTAGSSNPKSSNSVPLTAWLGMPGTGLGGMQGGVGQTTMFDRGYAISPQLNMMNGLPVQEWSTKTITARWTGQLDDAIDARLNVDDDGIVSGRIENTSGINFTDCLLLHSNWAYRLKPIGNGASAKIDSAIQPRSIKTMLTNAAAGEDTVYNVTADGSVPYVQWNEDVVRTLKVMMFYEAAGGSAYAPTVNRYQHFIELSHLLDGQQAILLARAKDDEGSQWMDGDNAETAQPLASDQDRRWIYYRFVIPLKKLEVLGP</sequence>
<reference evidence="3 4" key="1">
    <citation type="submission" date="2019-02" db="EMBL/GenBank/DDBJ databases">
        <title>Deep-cultivation of Planctomycetes and their phenomic and genomic characterization uncovers novel biology.</title>
        <authorList>
            <person name="Wiegand S."/>
            <person name="Jogler M."/>
            <person name="Boedeker C."/>
            <person name="Pinto D."/>
            <person name="Vollmers J."/>
            <person name="Rivas-Marin E."/>
            <person name="Kohn T."/>
            <person name="Peeters S.H."/>
            <person name="Heuer A."/>
            <person name="Rast P."/>
            <person name="Oberbeckmann S."/>
            <person name="Bunk B."/>
            <person name="Jeske O."/>
            <person name="Meyerdierks A."/>
            <person name="Storesund J.E."/>
            <person name="Kallscheuer N."/>
            <person name="Luecker S."/>
            <person name="Lage O.M."/>
            <person name="Pohl T."/>
            <person name="Merkel B.J."/>
            <person name="Hornburger P."/>
            <person name="Mueller R.-W."/>
            <person name="Bruemmer F."/>
            <person name="Labrenz M."/>
            <person name="Spormann A.M."/>
            <person name="Op den Camp H."/>
            <person name="Overmann J."/>
            <person name="Amann R."/>
            <person name="Jetten M.S.M."/>
            <person name="Mascher T."/>
            <person name="Medema M.H."/>
            <person name="Devos D.P."/>
            <person name="Kaster A.-K."/>
            <person name="Ovreas L."/>
            <person name="Rohde M."/>
            <person name="Galperin M.Y."/>
            <person name="Jogler C."/>
        </authorList>
    </citation>
    <scope>NUCLEOTIDE SEQUENCE [LARGE SCALE GENOMIC DNA]</scope>
    <source>
        <strain evidence="3 4">HG15A2</strain>
    </source>
</reference>
<keyword evidence="4" id="KW-1185">Reference proteome</keyword>
<proteinExistence type="predicted"/>
<keyword evidence="1" id="KW-0812">Transmembrane</keyword>
<keyword evidence="2" id="KW-0732">Signal</keyword>
<dbReference type="RefSeq" id="WP_145062469.1">
    <property type="nucleotide sequence ID" value="NZ_CP036263.1"/>
</dbReference>
<dbReference type="OrthoDB" id="267661at2"/>
<gene>
    <name evidence="3" type="ORF">HG15A2_41030</name>
</gene>
<dbReference type="KEGG" id="amob:HG15A2_41030"/>
<evidence type="ECO:0000256" key="2">
    <source>
        <dbReference type="SAM" id="SignalP"/>
    </source>
</evidence>
<dbReference type="EMBL" id="CP036263">
    <property type="protein sequence ID" value="QDT00762.1"/>
    <property type="molecule type" value="Genomic_DNA"/>
</dbReference>
<feature type="chain" id="PRO_5022095109" evidence="2">
    <location>
        <begin position="33"/>
        <end position="766"/>
    </location>
</feature>